<feature type="region of interest" description="Disordered" evidence="1">
    <location>
        <begin position="193"/>
        <end position="363"/>
    </location>
</feature>
<dbReference type="SUPFAM" id="SSF48371">
    <property type="entry name" value="ARM repeat"/>
    <property type="match status" value="1"/>
</dbReference>
<feature type="compositionally biased region" description="Low complexity" evidence="1">
    <location>
        <begin position="193"/>
        <end position="206"/>
    </location>
</feature>
<name>F2U9U0_SALR5</name>
<dbReference type="InParanoid" id="F2U9U0"/>
<dbReference type="Gene3D" id="1.25.10.10">
    <property type="entry name" value="Leucine-rich Repeat Variant"/>
    <property type="match status" value="1"/>
</dbReference>
<accession>F2U9U0</accession>
<feature type="compositionally biased region" description="Basic residues" evidence="1">
    <location>
        <begin position="314"/>
        <end position="341"/>
    </location>
</feature>
<keyword evidence="3" id="KW-1185">Reference proteome</keyword>
<dbReference type="KEGG" id="sre:PTSG_04831"/>
<evidence type="ECO:0008006" key="4">
    <source>
        <dbReference type="Google" id="ProtNLM"/>
    </source>
</evidence>
<gene>
    <name evidence="2" type="ORF">PTSG_04831</name>
</gene>
<sequence length="723" mass="78057">MCAQVQIQDRAATPVISIIYWSRQAIVPAGKLKAWLEMHDVASVRLPSSALFSKHHHGSSTTHEADIALLELIQMARAIIILDIHEPVGPDNNAASSRAGRAHMWNSHSTAAVLRSIITTKKPCIVVNLWTAMASPPGSNVAPSSSSSSIRLPAGLEAIATVHWHMGTAECSDRPPQKLILALMHVLGKDTSLVSHRSSRSPSLGHRSPRRTVSDPRGMRQRPRTLSPAAQSTGTLPRIHTRSEDTRFPHEHQGLRRSQHGHGDTHDANSAGNHNGKATPSYDCSARTAPPTAAKATGSEAVPLCPSAEQQATPHKHVHDWHVCRNQHSHQQHQQHQQHKQSWHEQYQPSSQDARSAKAAPERALHLQHHPRFIVTTAVSTVVPIAIASDHTTITGAIQQQQQQQQQPRFPECPSLASQLHDGMPIRTVLRAMAERSSDVHIQRRGCDLVLSATRRATAAHASFQSAINELAANHQQVAHGGGSAASDTSAHARAAVPLIGEHECGCDMQMQGPSSSCGYRELIDGGAIAALCTAMQAHPGDMAVQTHALEGMAALAAVGGARHSIVRRNGIELALSALSTHDSLDDDGGLVTAVAVFIEQLTCSSHVIRRHVATKGGVQALLGAFVRHQNNTCATAAVLRALFNLSFDAAARVRMLSMHLGDAVQSLLVRQRQAMRVSSTCRQLLRPAAVNLLRRLVLPCPLSLAFPLHHDKHKAEEEQGDH</sequence>
<dbReference type="Proteomes" id="UP000007799">
    <property type="component" value="Unassembled WGS sequence"/>
</dbReference>
<feature type="compositionally biased region" description="Basic and acidic residues" evidence="1">
    <location>
        <begin position="241"/>
        <end position="254"/>
    </location>
</feature>
<evidence type="ECO:0000256" key="1">
    <source>
        <dbReference type="SAM" id="MobiDB-lite"/>
    </source>
</evidence>
<dbReference type="InterPro" id="IPR016024">
    <property type="entry name" value="ARM-type_fold"/>
</dbReference>
<dbReference type="InterPro" id="IPR011989">
    <property type="entry name" value="ARM-like"/>
</dbReference>
<protein>
    <recommendedName>
        <fullName evidence="4">Armadillo repeat-containing domain-containing protein</fullName>
    </recommendedName>
</protein>
<dbReference type="AlphaFoldDB" id="F2U9U0"/>
<reference evidence="2" key="1">
    <citation type="submission" date="2009-08" db="EMBL/GenBank/DDBJ databases">
        <title>Annotation of Salpingoeca rosetta.</title>
        <authorList>
            <consortium name="The Broad Institute Genome Sequencing Platform"/>
            <person name="Russ C."/>
            <person name="Cuomo C."/>
            <person name="Burger G."/>
            <person name="Gray M.W."/>
            <person name="Holland P.W.H."/>
            <person name="King N."/>
            <person name="Lang F.B.F."/>
            <person name="Roger A.J."/>
            <person name="Ruiz-Trillo I."/>
            <person name="Young S.K."/>
            <person name="Zeng Q."/>
            <person name="Gargeya S."/>
            <person name="Alvarado L."/>
            <person name="Berlin A."/>
            <person name="Chapman S.B."/>
            <person name="Chen Z."/>
            <person name="Freedman E."/>
            <person name="Gellesch M."/>
            <person name="Goldberg J."/>
            <person name="Griggs A."/>
            <person name="Gujja S."/>
            <person name="Heilman E."/>
            <person name="Heiman D."/>
            <person name="Howarth C."/>
            <person name="Mehta T."/>
            <person name="Neiman D."/>
            <person name="Pearson M."/>
            <person name="Roberts A."/>
            <person name="Saif S."/>
            <person name="Shea T."/>
            <person name="Shenoy N."/>
            <person name="Sisk P."/>
            <person name="Stolte C."/>
            <person name="Sykes S."/>
            <person name="White J."/>
            <person name="Yandava C."/>
            <person name="Haas B."/>
            <person name="Nusbaum C."/>
            <person name="Birren B."/>
        </authorList>
    </citation>
    <scope>NUCLEOTIDE SEQUENCE [LARGE SCALE GENOMIC DNA]</scope>
    <source>
        <strain evidence="2">ATCC 50818</strain>
    </source>
</reference>
<organism evidence="3">
    <name type="scientific">Salpingoeca rosetta (strain ATCC 50818 / BSB-021)</name>
    <dbReference type="NCBI Taxonomy" id="946362"/>
    <lineage>
        <taxon>Eukaryota</taxon>
        <taxon>Choanoflagellata</taxon>
        <taxon>Craspedida</taxon>
        <taxon>Salpingoecidae</taxon>
        <taxon>Salpingoeca</taxon>
    </lineage>
</organism>
<dbReference type="EMBL" id="GL832965">
    <property type="protein sequence ID" value="EGD73117.1"/>
    <property type="molecule type" value="Genomic_DNA"/>
</dbReference>
<evidence type="ECO:0000313" key="2">
    <source>
        <dbReference type="EMBL" id="EGD73117.1"/>
    </source>
</evidence>
<proteinExistence type="predicted"/>
<dbReference type="RefSeq" id="XP_004994148.1">
    <property type="nucleotide sequence ID" value="XM_004994091.1"/>
</dbReference>
<dbReference type="GeneID" id="16074728"/>
<feature type="compositionally biased region" description="Low complexity" evidence="1">
    <location>
        <begin position="286"/>
        <end position="297"/>
    </location>
</feature>
<evidence type="ECO:0000313" key="3">
    <source>
        <dbReference type="Proteomes" id="UP000007799"/>
    </source>
</evidence>
<feature type="compositionally biased region" description="Polar residues" evidence="1">
    <location>
        <begin position="268"/>
        <end position="278"/>
    </location>
</feature>